<evidence type="ECO:0000313" key="2">
    <source>
        <dbReference type="EMBL" id="MBB0242557.1"/>
    </source>
</evidence>
<gene>
    <name evidence="2" type="ORF">FNQ90_00160</name>
</gene>
<dbReference type="PROSITE" id="PS51257">
    <property type="entry name" value="PROKAR_LIPOPROTEIN"/>
    <property type="match status" value="1"/>
</dbReference>
<feature type="chain" id="PRO_5031540527" description="DUF3558 domain-containing protein" evidence="1">
    <location>
        <begin position="25"/>
        <end position="163"/>
    </location>
</feature>
<keyword evidence="1" id="KW-0732">Signal</keyword>
<evidence type="ECO:0008006" key="4">
    <source>
        <dbReference type="Google" id="ProtNLM"/>
    </source>
</evidence>
<evidence type="ECO:0000256" key="1">
    <source>
        <dbReference type="SAM" id="SignalP"/>
    </source>
</evidence>
<dbReference type="AlphaFoldDB" id="A0A7W3T986"/>
<comment type="caution">
    <text evidence="2">The sequence shown here is derived from an EMBL/GenBank/DDBJ whole genome shotgun (WGS) entry which is preliminary data.</text>
</comment>
<organism evidence="2 3">
    <name type="scientific">Streptomyces alkaliphilus</name>
    <dbReference type="NCBI Taxonomy" id="1472722"/>
    <lineage>
        <taxon>Bacteria</taxon>
        <taxon>Bacillati</taxon>
        <taxon>Actinomycetota</taxon>
        <taxon>Actinomycetes</taxon>
        <taxon>Kitasatosporales</taxon>
        <taxon>Streptomycetaceae</taxon>
        <taxon>Streptomyces</taxon>
    </lineage>
</organism>
<proteinExistence type="predicted"/>
<evidence type="ECO:0000313" key="3">
    <source>
        <dbReference type="Proteomes" id="UP000538929"/>
    </source>
</evidence>
<keyword evidence="3" id="KW-1185">Reference proteome</keyword>
<protein>
    <recommendedName>
        <fullName evidence="4">DUF3558 domain-containing protein</fullName>
    </recommendedName>
</protein>
<dbReference type="Proteomes" id="UP000538929">
    <property type="component" value="Unassembled WGS sequence"/>
</dbReference>
<feature type="signal peptide" evidence="1">
    <location>
        <begin position="1"/>
        <end position="24"/>
    </location>
</feature>
<dbReference type="RefSeq" id="WP_182604367.1">
    <property type="nucleotide sequence ID" value="NZ_VKHT01000002.1"/>
</dbReference>
<accession>A0A7W3T986</accession>
<reference evidence="3" key="1">
    <citation type="submission" date="2019-10" db="EMBL/GenBank/DDBJ databases">
        <title>Streptomyces sp. nov., a novel actinobacterium isolated from alkaline environment.</title>
        <authorList>
            <person name="Golinska P."/>
        </authorList>
    </citation>
    <scope>NUCLEOTIDE SEQUENCE [LARGE SCALE GENOMIC DNA]</scope>
    <source>
        <strain evidence="3">DSM 42118</strain>
    </source>
</reference>
<dbReference type="EMBL" id="VKHT01000002">
    <property type="protein sequence ID" value="MBB0242557.1"/>
    <property type="molecule type" value="Genomic_DNA"/>
</dbReference>
<name>A0A7W3T986_9ACTN</name>
<sequence>MNRRHARHALTAAVLVCVPWGLVACTSSSPEDDRDPSADTPACELFRPVAVDLGLGDPSASSISPHGCTAYEEEYGTFTLTLDDRPLAAAAAGAGRRTEMEINGREAVMLMGAMDGVCKIFLPVDERSSVELRLGRTTAMTPQVCTSLEEAAEKVAARLAARD</sequence>